<protein>
    <recommendedName>
        <fullName evidence="7">tRNA (guanine-N(7)-)-methyltransferase</fullName>
        <ecNumber evidence="7">2.1.1.33</ecNumber>
    </recommendedName>
    <alternativeName>
        <fullName evidence="7">tRNA (guanine(46)-N(7))-methyltransferase</fullName>
    </alternativeName>
    <alternativeName>
        <fullName evidence="7">tRNA(m7G46)-methyltransferase</fullName>
    </alternativeName>
</protein>
<name>A0A0C5X4F0_CHLMR</name>
<comment type="pathway">
    <text evidence="7">tRNA modification; N(7)-methylguanine-tRNA biosynthesis.</text>
</comment>
<evidence type="ECO:0000256" key="6">
    <source>
        <dbReference type="ARBA" id="ARBA00022694"/>
    </source>
</evidence>
<evidence type="ECO:0000256" key="3">
    <source>
        <dbReference type="ARBA" id="ARBA00022603"/>
    </source>
</evidence>
<dbReference type="SMR" id="A0A0C5X4F0"/>
<feature type="binding site" evidence="7">
    <location>
        <position position="165"/>
    </location>
    <ligand>
        <name>substrate</name>
    </ligand>
</feature>
<dbReference type="PANTHER" id="PTHR23417">
    <property type="entry name" value="3-DEOXY-D-MANNO-OCTULOSONIC-ACID TRANSFERASE/TRNA GUANINE-N 7 - -METHYLTRANSFERASE"/>
    <property type="match status" value="1"/>
</dbReference>
<gene>
    <name evidence="7" type="primary">trmB</name>
    <name evidence="8" type="ORF">BD36_01170</name>
</gene>
<keyword evidence="5 7" id="KW-0949">S-adenosyl-L-methionine</keyword>
<evidence type="ECO:0000313" key="8">
    <source>
        <dbReference type="EMBL" id="AJR10307.1"/>
    </source>
</evidence>
<dbReference type="PATRIC" id="fig|83560.3.peg.235"/>
<dbReference type="GO" id="GO:0043527">
    <property type="term" value="C:tRNA methyltransferase complex"/>
    <property type="evidence" value="ECO:0007669"/>
    <property type="project" value="TreeGrafter"/>
</dbReference>
<dbReference type="InterPro" id="IPR055361">
    <property type="entry name" value="tRNA_methyltr_TrmB_bact"/>
</dbReference>
<feature type="binding site" evidence="7">
    <location>
        <position position="54"/>
    </location>
    <ligand>
        <name>S-adenosyl-L-methionine</name>
        <dbReference type="ChEBI" id="CHEBI:59789"/>
    </ligand>
</feature>
<keyword evidence="6 7" id="KW-0819">tRNA processing</keyword>
<dbReference type="SUPFAM" id="SSF53335">
    <property type="entry name" value="S-adenosyl-L-methionine-dependent methyltransferases"/>
    <property type="match status" value="1"/>
</dbReference>
<evidence type="ECO:0000256" key="7">
    <source>
        <dbReference type="HAMAP-Rule" id="MF_01057"/>
    </source>
</evidence>
<dbReference type="UniPathway" id="UPA00989"/>
<dbReference type="InterPro" id="IPR029063">
    <property type="entry name" value="SAM-dependent_MTases_sf"/>
</dbReference>
<evidence type="ECO:0000256" key="5">
    <source>
        <dbReference type="ARBA" id="ARBA00022691"/>
    </source>
</evidence>
<dbReference type="AlphaFoldDB" id="A0A0C5X4F0"/>
<evidence type="ECO:0000256" key="1">
    <source>
        <dbReference type="ARBA" id="ARBA00000142"/>
    </source>
</evidence>
<dbReference type="Proteomes" id="UP000260363">
    <property type="component" value="Chromosome"/>
</dbReference>
<dbReference type="RefSeq" id="WP_010229841.1">
    <property type="nucleotide sequence ID" value="NZ_CP007217.1"/>
</dbReference>
<dbReference type="GeneID" id="31473806"/>
<dbReference type="Gene3D" id="3.40.50.150">
    <property type="entry name" value="Vaccinia Virus protein VP39"/>
    <property type="match status" value="1"/>
</dbReference>
<dbReference type="HAMAP" id="MF_01057">
    <property type="entry name" value="tRNA_methyltr_TrmB"/>
    <property type="match status" value="1"/>
</dbReference>
<keyword evidence="4 7" id="KW-0808">Transferase</keyword>
<dbReference type="EMBL" id="CP007217">
    <property type="protein sequence ID" value="AJR10307.1"/>
    <property type="molecule type" value="Genomic_DNA"/>
</dbReference>
<dbReference type="OMA" id="SINWIAV"/>
<reference evidence="8 9" key="1">
    <citation type="submission" date="2014-02" db="EMBL/GenBank/DDBJ databases">
        <authorList>
            <person name="Chen C."/>
            <person name="Conrad T.A."/>
            <person name="Zhou Z."/>
            <person name="Lai Z."/>
            <person name="Zhong G."/>
        </authorList>
    </citation>
    <scope>NUCLEOTIDE SEQUENCE [LARGE SCALE GENOMIC DNA]</scope>
    <source>
        <strain evidence="8 9">Nigg3-28</strain>
    </source>
</reference>
<comment type="similarity">
    <text evidence="7">Belongs to the class I-like SAM-binding methyltransferase superfamily. TrmB family.</text>
</comment>
<dbReference type="PANTHER" id="PTHR23417:SF14">
    <property type="entry name" value="PENTACOTRIPEPTIDE-REPEAT REGION OF PRORP DOMAIN-CONTAINING PROTEIN"/>
    <property type="match status" value="1"/>
</dbReference>
<proteinExistence type="inferred from homology"/>
<dbReference type="EC" id="2.1.1.33" evidence="7"/>
<feature type="binding site" evidence="7">
    <location>
        <position position="106"/>
    </location>
    <ligand>
        <name>S-adenosyl-L-methionine</name>
        <dbReference type="ChEBI" id="CHEBI:59789"/>
    </ligand>
</feature>
<dbReference type="Pfam" id="PF02390">
    <property type="entry name" value="Methyltransf_4"/>
    <property type="match status" value="1"/>
</dbReference>
<dbReference type="GO" id="GO:0008176">
    <property type="term" value="F:tRNA (guanine(46)-N7)-methyltransferase activity"/>
    <property type="evidence" value="ECO:0007669"/>
    <property type="project" value="UniProtKB-UniRule"/>
</dbReference>
<evidence type="ECO:0000313" key="9">
    <source>
        <dbReference type="Proteomes" id="UP000260363"/>
    </source>
</evidence>
<evidence type="ECO:0000256" key="4">
    <source>
        <dbReference type="ARBA" id="ARBA00022679"/>
    </source>
</evidence>
<comment type="function">
    <text evidence="2 7">Catalyzes the formation of N(7)-methylguanine at position 46 (m7G46) in tRNA.</text>
</comment>
<organism evidence="8 9">
    <name type="scientific">Chlamydia muridarum</name>
    <dbReference type="NCBI Taxonomy" id="83560"/>
    <lineage>
        <taxon>Bacteria</taxon>
        <taxon>Pseudomonadati</taxon>
        <taxon>Chlamydiota</taxon>
        <taxon>Chlamydiia</taxon>
        <taxon>Chlamydiales</taxon>
        <taxon>Chlamydiaceae</taxon>
        <taxon>Chlamydia/Chlamydophila group</taxon>
        <taxon>Chlamydia</taxon>
    </lineage>
</organism>
<dbReference type="PROSITE" id="PS51625">
    <property type="entry name" value="SAM_MT_TRMB"/>
    <property type="match status" value="1"/>
</dbReference>
<accession>A0A0C5X4F0</accession>
<sequence length="224" mass="26516">MKPQDLKLPYFWEDRCPKIENHVFYVPSYYPKYEEFVMPSWQNLFANEGPVCCELCSGNGDWVVEQALKDTSINWIAVEKRFDRVRKIWSKMSNHKVNNLLIVCGEAQTFFTHYVTDASFQKIVVNFPDPWPKFRHRKHRLFQDVFVQDMVRVLVEGGQLTLVTDDHTYLTNSIQVMLNYLSPGMQDPYYVNVKDNYGGSWFENLWRSKGEKIFCTEFVKRVGI</sequence>
<keyword evidence="3 7" id="KW-0489">Methyltransferase</keyword>
<feature type="binding site" evidence="7">
    <location>
        <position position="79"/>
    </location>
    <ligand>
        <name>S-adenosyl-L-methionine</name>
        <dbReference type="ChEBI" id="CHEBI:59789"/>
    </ligand>
</feature>
<evidence type="ECO:0000256" key="2">
    <source>
        <dbReference type="ARBA" id="ARBA00003015"/>
    </source>
</evidence>
<feature type="binding site" evidence="7">
    <location>
        <position position="129"/>
    </location>
    <ligand>
        <name>S-adenosyl-L-methionine</name>
        <dbReference type="ChEBI" id="CHEBI:59789"/>
    </ligand>
</feature>
<comment type="catalytic activity">
    <reaction evidence="1 7">
        <text>guanosine(46) in tRNA + S-adenosyl-L-methionine = N(7)-methylguanosine(46) in tRNA + S-adenosyl-L-homocysteine</text>
        <dbReference type="Rhea" id="RHEA:42708"/>
        <dbReference type="Rhea" id="RHEA-COMP:10188"/>
        <dbReference type="Rhea" id="RHEA-COMP:10189"/>
        <dbReference type="ChEBI" id="CHEBI:57856"/>
        <dbReference type="ChEBI" id="CHEBI:59789"/>
        <dbReference type="ChEBI" id="CHEBI:74269"/>
        <dbReference type="ChEBI" id="CHEBI:74480"/>
        <dbReference type="EC" id="2.1.1.33"/>
    </reaction>
</comment>
<dbReference type="InterPro" id="IPR003358">
    <property type="entry name" value="tRNA_(Gua-N-7)_MeTrfase_Trmb"/>
</dbReference>
<comment type="caution">
    <text evidence="7">Lacks conserved residue(s) required for the propagation of feature annotation.</text>
</comment>
<feature type="binding site" evidence="7">
    <location>
        <position position="133"/>
    </location>
    <ligand>
        <name>substrate</name>
    </ligand>
</feature>